<evidence type="ECO:0000256" key="2">
    <source>
        <dbReference type="SAM" id="Phobius"/>
    </source>
</evidence>
<comment type="caution">
    <text evidence="3">The sequence shown here is derived from an EMBL/GenBank/DDBJ whole genome shotgun (WGS) entry which is preliminary data.</text>
</comment>
<keyword evidence="2" id="KW-1133">Transmembrane helix</keyword>
<feature type="transmembrane region" description="Helical" evidence="2">
    <location>
        <begin position="100"/>
        <end position="123"/>
    </location>
</feature>
<dbReference type="InterPro" id="IPR046062">
    <property type="entry name" value="DUF6020"/>
</dbReference>
<evidence type="ECO:0000256" key="1">
    <source>
        <dbReference type="SAM" id="MobiDB-lite"/>
    </source>
</evidence>
<sequence>MKLGRFRPPSAAQTVLCLICGVAVTGADDAATVATLGPFDARFAVRSLGAALLLLVFLIGEGLMTAPARMDRGGRDKPAVYAAFRIAASPMLKRYRSLPFAGRLLATSAVMLACWSPVIVMMYPGTIWYDTGDQIAQWYGIGAYGQPAGSISSHHPLLDTIVFGSLARLGDAFAGDYRSALAVYVIVQCVVMCAELSGVCLYVAHVGRPRAARVAAVALFAFFSLFPALAIFMMSIVKDSLHLLFLVPWLVMFAETVRTRLTVLRSPRFAVGFAALSVAAALTTMTGLYVTVLSLCCLPLMRAGWADRLRVAAVAAVTAVTAMVVFPTVARSVLDVTPEDQNQLLVVPMQMTARYALDHPDDVTDAERAAIDRVNHVPFSRMASRYNPYLADPIIQYSLRDPSGVGEYLRAWAAMGLRHPDSYANAFAALESGWVAVSRTPTDVTDRGIGLDELRGIAGRATANRIRFQIANAISPPFSRMPRYRANPEGQSGVYALWGFWQSTPVLRILTLTALWTFILPAFLLFRLLRHGRRGRRPARPAYAALPAVTGAPLVWSLLSLLPSAISIPLKPTASRYMLWALVVVPFMLALCASCRDGTDEPSVGTGAEPAHGGRKGDER</sequence>
<protein>
    <submittedName>
        <fullName evidence="3">DUF6020 family protein</fullName>
    </submittedName>
</protein>
<feature type="transmembrane region" description="Helical" evidence="2">
    <location>
        <begin position="574"/>
        <end position="593"/>
    </location>
</feature>
<evidence type="ECO:0000313" key="3">
    <source>
        <dbReference type="EMBL" id="MCH9275227.1"/>
    </source>
</evidence>
<feature type="transmembrane region" description="Helical" evidence="2">
    <location>
        <begin position="216"/>
        <end position="237"/>
    </location>
</feature>
<dbReference type="EMBL" id="JAFEJT020000007">
    <property type="protein sequence ID" value="MCH9275227.1"/>
    <property type="molecule type" value="Genomic_DNA"/>
</dbReference>
<feature type="region of interest" description="Disordered" evidence="1">
    <location>
        <begin position="599"/>
        <end position="620"/>
    </location>
</feature>
<organism evidence="3 4">
    <name type="scientific">Bifidobacterium amazonense</name>
    <dbReference type="NCBI Taxonomy" id="2809027"/>
    <lineage>
        <taxon>Bacteria</taxon>
        <taxon>Bacillati</taxon>
        <taxon>Actinomycetota</taxon>
        <taxon>Actinomycetes</taxon>
        <taxon>Bifidobacteriales</taxon>
        <taxon>Bifidobacteriaceae</taxon>
        <taxon>Bifidobacterium</taxon>
    </lineage>
</organism>
<keyword evidence="2" id="KW-0472">Membrane</keyword>
<reference evidence="3 4" key="1">
    <citation type="journal article" date="2021" name="Environ. Microbiol.">
        <title>Genetic insights into the dark matter of the mammalian gut microbiota through targeted genome reconstruction.</title>
        <authorList>
            <person name="Lugli G.A."/>
            <person name="Alessandri G."/>
            <person name="Milani C."/>
            <person name="Viappiani A."/>
            <person name="Fontana F."/>
            <person name="Tarracchini C."/>
            <person name="Mancabelli L."/>
            <person name="Argentini C."/>
            <person name="Ruiz L."/>
            <person name="Margolles A."/>
            <person name="van Sinderen D."/>
            <person name="Turroni F."/>
            <person name="Ventura M."/>
        </authorList>
    </citation>
    <scope>NUCLEOTIDE SEQUENCE [LARGE SCALE GENOMIC DNA]</scope>
    <source>
        <strain evidence="3 4">MA1</strain>
    </source>
</reference>
<feature type="transmembrane region" description="Helical" evidence="2">
    <location>
        <begin position="269"/>
        <end position="297"/>
    </location>
</feature>
<dbReference type="Proteomes" id="UP000710815">
    <property type="component" value="Unassembled WGS sequence"/>
</dbReference>
<keyword evidence="2" id="KW-0812">Transmembrane</keyword>
<gene>
    <name evidence="3" type="ORF">JS533_002905</name>
</gene>
<proteinExistence type="predicted"/>
<dbReference type="RefSeq" id="WP_241513036.1">
    <property type="nucleotide sequence ID" value="NZ_JAFEJT020000007.1"/>
</dbReference>
<name>A0ABS9VT16_9BIFI</name>
<reference evidence="3 4" key="2">
    <citation type="journal article" date="2021" name="Syst. Appl. Microbiol.">
        <title>Phylogenetic classification of ten novel species belonging to the genus Bifidobacterium comprising B. phasiani sp. nov., B. pongonis sp. nov., B. saguinibicoloris sp. nov., B. colobi sp. nov., B. simiiventris sp. nov., B. santillanense sp. nov., B. miconis sp. nov., B. amazonense sp. nov., B. pluvialisilvae sp. nov., and B. miconisargentati sp. nov.</title>
        <authorList>
            <person name="Lugli G.A."/>
            <person name="Calvete-Torre I."/>
            <person name="Alessandri G."/>
            <person name="Milani C."/>
            <person name="Turroni F."/>
            <person name="Laiolo P."/>
            <person name="Ossiprandi M.C."/>
            <person name="Margolles A."/>
            <person name="Ruiz L."/>
            <person name="Ventura M."/>
        </authorList>
    </citation>
    <scope>NUCLEOTIDE SEQUENCE [LARGE SCALE GENOMIC DNA]</scope>
    <source>
        <strain evidence="3 4">MA1</strain>
    </source>
</reference>
<dbReference type="Pfam" id="PF19484">
    <property type="entry name" value="DUF6020"/>
    <property type="match status" value="1"/>
</dbReference>
<feature type="transmembrane region" description="Helical" evidence="2">
    <location>
        <begin position="506"/>
        <end position="529"/>
    </location>
</feature>
<feature type="transmembrane region" description="Helical" evidence="2">
    <location>
        <begin position="309"/>
        <end position="330"/>
    </location>
</feature>
<evidence type="ECO:0000313" key="4">
    <source>
        <dbReference type="Proteomes" id="UP000710815"/>
    </source>
</evidence>
<feature type="transmembrane region" description="Helical" evidence="2">
    <location>
        <begin position="181"/>
        <end position="204"/>
    </location>
</feature>
<accession>A0ABS9VT16</accession>
<feature type="transmembrane region" description="Helical" evidence="2">
    <location>
        <begin position="541"/>
        <end position="562"/>
    </location>
</feature>
<keyword evidence="4" id="KW-1185">Reference proteome</keyword>
<feature type="transmembrane region" description="Helical" evidence="2">
    <location>
        <begin position="43"/>
        <end position="63"/>
    </location>
</feature>